<dbReference type="RefSeq" id="WP_286214202.1">
    <property type="nucleotide sequence ID" value="NZ_AP027736.1"/>
</dbReference>
<evidence type="ECO:0008006" key="3">
    <source>
        <dbReference type="Google" id="ProtNLM"/>
    </source>
</evidence>
<dbReference type="Proteomes" id="UP001426770">
    <property type="component" value="Unassembled WGS sequence"/>
</dbReference>
<proteinExistence type="predicted"/>
<sequence length="319" mass="33591">MRKILLTLAALTIAIGSAAAGWFGVKAWRSSQEAPVAQPTVSESAQPSGETVELAFRVADVNASVADLFSPPECGAEWTPPSSEANGVLPAVDASLRQVAGVDTVTVVPGYTTPTAGLGFLANEGAIIVTRDDVVVTPEWGAEFVPEYFVASPGETTLTQNNVEFTGATLCDVAAELAAIWDGFDWGTATPEEIAAKQAETEAFNAAHETLPAGDYKVYQWSPIVLGEPAAIARVLSEEGITGLAGLQYTIGYTSLYQDPRVQEHCTDQTDAEGNLLSRNCDVPADVLAEILTRDVPVEYIADIPPAVAFSLAAEFTVE</sequence>
<dbReference type="EMBL" id="BAABRR010000010">
    <property type="protein sequence ID" value="GAA5519501.1"/>
    <property type="molecule type" value="Genomic_DNA"/>
</dbReference>
<evidence type="ECO:0000313" key="2">
    <source>
        <dbReference type="Proteomes" id="UP001426770"/>
    </source>
</evidence>
<reference evidence="1 2" key="1">
    <citation type="submission" date="2024-02" db="EMBL/GenBank/DDBJ databases">
        <title>Lysinimicrobium sediminis NBRC 112286.</title>
        <authorList>
            <person name="Ichikawa N."/>
            <person name="Katano-Makiyama Y."/>
            <person name="Hidaka K."/>
        </authorList>
    </citation>
    <scope>NUCLEOTIDE SEQUENCE [LARGE SCALE GENOMIC DNA]</scope>
    <source>
        <strain evidence="1 2">NBRC 112286</strain>
    </source>
</reference>
<accession>A0ABP9WI52</accession>
<name>A0ABP9WI52_9MICO</name>
<keyword evidence="2" id="KW-1185">Reference proteome</keyword>
<comment type="caution">
    <text evidence="1">The sequence shown here is derived from an EMBL/GenBank/DDBJ whole genome shotgun (WGS) entry which is preliminary data.</text>
</comment>
<protein>
    <recommendedName>
        <fullName evidence="3">ABC transporter substrate-binding protein</fullName>
    </recommendedName>
</protein>
<organism evidence="1 2">
    <name type="scientific">Demequina sediminis</name>
    <dbReference type="NCBI Taxonomy" id="1930058"/>
    <lineage>
        <taxon>Bacteria</taxon>
        <taxon>Bacillati</taxon>
        <taxon>Actinomycetota</taxon>
        <taxon>Actinomycetes</taxon>
        <taxon>Micrococcales</taxon>
        <taxon>Demequinaceae</taxon>
        <taxon>Demequina</taxon>
    </lineage>
</organism>
<evidence type="ECO:0000313" key="1">
    <source>
        <dbReference type="EMBL" id="GAA5519501.1"/>
    </source>
</evidence>
<gene>
    <name evidence="1" type="ORF">Lsed01_01951</name>
</gene>